<organism evidence="1 2">
    <name type="scientific">Mucor velutinosus</name>
    <dbReference type="NCBI Taxonomy" id="708070"/>
    <lineage>
        <taxon>Eukaryota</taxon>
        <taxon>Fungi</taxon>
        <taxon>Fungi incertae sedis</taxon>
        <taxon>Mucoromycota</taxon>
        <taxon>Mucoromycotina</taxon>
        <taxon>Mucoromycetes</taxon>
        <taxon>Mucorales</taxon>
        <taxon>Mucorineae</taxon>
        <taxon>Mucoraceae</taxon>
        <taxon>Mucor</taxon>
    </lineage>
</organism>
<reference evidence="1 2" key="1">
    <citation type="submission" date="2022-11" db="EMBL/GenBank/DDBJ databases">
        <title>Mucor velutinosus strain NIH1002 WGS.</title>
        <authorList>
            <person name="Subramanian P."/>
            <person name="Mullikin J.C."/>
            <person name="Segre J.A."/>
            <person name="Zelazny A.M."/>
        </authorList>
    </citation>
    <scope>NUCLEOTIDE SEQUENCE [LARGE SCALE GENOMIC DNA]</scope>
    <source>
        <strain evidence="1 2">NIH1002</strain>
    </source>
</reference>
<proteinExistence type="predicted"/>
<gene>
    <name evidence="1" type="ORF">ATC70_012185</name>
</gene>
<dbReference type="Proteomes" id="UP001304243">
    <property type="component" value="Unassembled WGS sequence"/>
</dbReference>
<name>A0AAN7HXC2_9FUNG</name>
<dbReference type="RefSeq" id="XP_064677647.1">
    <property type="nucleotide sequence ID" value="XM_064831367.1"/>
</dbReference>
<dbReference type="EMBL" id="JASEJX010000030">
    <property type="protein sequence ID" value="KAK4510981.1"/>
    <property type="molecule type" value="Genomic_DNA"/>
</dbReference>
<evidence type="ECO:0000313" key="1">
    <source>
        <dbReference type="EMBL" id="KAK4510981.1"/>
    </source>
</evidence>
<keyword evidence="2" id="KW-1185">Reference proteome</keyword>
<evidence type="ECO:0000313" key="2">
    <source>
        <dbReference type="Proteomes" id="UP001304243"/>
    </source>
</evidence>
<sequence>MIETLLEGCTRLQFAVDIHLQENIRSENDMATWKATNVKIGRNSVKSLKVINDCKSNLLGFFVHKYPNMKSILIKAGQTMSSTREDMKRTVTAIKRISACKVKLLVNEDALLPAMKQLFSVDVKFTFKEQNEDEFCIEISSP</sequence>
<comment type="caution">
    <text evidence="1">The sequence shown here is derived from an EMBL/GenBank/DDBJ whole genome shotgun (WGS) entry which is preliminary data.</text>
</comment>
<dbReference type="AlphaFoldDB" id="A0AAN7HXC2"/>
<accession>A0AAN7HXC2</accession>
<protein>
    <submittedName>
        <fullName evidence="1">Uncharacterized protein</fullName>
    </submittedName>
</protein>
<dbReference type="GeneID" id="89955871"/>